<feature type="domain" description="Acyl-CoA oxidase/dehydrogenase middle" evidence="11">
    <location>
        <begin position="123"/>
        <end position="216"/>
    </location>
</feature>
<organism evidence="13 14">
    <name type="scientific">Syntrophobacter fumaroxidans (strain DSM 10017 / MPOB)</name>
    <dbReference type="NCBI Taxonomy" id="335543"/>
    <lineage>
        <taxon>Bacteria</taxon>
        <taxon>Pseudomonadati</taxon>
        <taxon>Thermodesulfobacteriota</taxon>
        <taxon>Syntrophobacteria</taxon>
        <taxon>Syntrophobacterales</taxon>
        <taxon>Syntrophobacteraceae</taxon>
        <taxon>Syntrophobacter</taxon>
    </lineage>
</organism>
<dbReference type="FunCoup" id="A0LPK6">
    <property type="interactions" value="436"/>
</dbReference>
<keyword evidence="5 9" id="KW-0274">FAD</keyword>
<dbReference type="Pfam" id="PF02770">
    <property type="entry name" value="Acyl-CoA_dh_M"/>
    <property type="match status" value="1"/>
</dbReference>
<keyword evidence="4 9" id="KW-0285">Flavoprotein</keyword>
<comment type="cofactor">
    <cofactor evidence="1 9">
        <name>FAD</name>
        <dbReference type="ChEBI" id="CHEBI:57692"/>
    </cofactor>
</comment>
<accession>A0LPK6</accession>
<dbReference type="InterPro" id="IPR006091">
    <property type="entry name" value="Acyl-CoA_Oxase/DH_mid-dom"/>
</dbReference>
<dbReference type="PROSITE" id="PS00073">
    <property type="entry name" value="ACYL_COA_DH_2"/>
    <property type="match status" value="1"/>
</dbReference>
<dbReference type="STRING" id="335543.Sfum_3688"/>
<dbReference type="Gene3D" id="1.10.540.10">
    <property type="entry name" value="Acyl-CoA dehydrogenase/oxidase, N-terminal domain"/>
    <property type="match status" value="1"/>
</dbReference>
<comment type="subunit">
    <text evidence="3">Homotetramer.</text>
</comment>
<dbReference type="Gene3D" id="1.20.140.10">
    <property type="entry name" value="Butyryl-CoA Dehydrogenase, subunit A, domain 3"/>
    <property type="match status" value="1"/>
</dbReference>
<dbReference type="HOGENOM" id="CLU_018204_0_0_7"/>
<dbReference type="Pfam" id="PF00441">
    <property type="entry name" value="Acyl-CoA_dh_1"/>
    <property type="match status" value="1"/>
</dbReference>
<dbReference type="OrthoDB" id="9765339at2"/>
<evidence type="ECO:0000313" key="14">
    <source>
        <dbReference type="Proteomes" id="UP000001784"/>
    </source>
</evidence>
<dbReference type="eggNOG" id="COG1960">
    <property type="taxonomic scope" value="Bacteria"/>
</dbReference>
<evidence type="ECO:0000256" key="9">
    <source>
        <dbReference type="RuleBase" id="RU362125"/>
    </source>
</evidence>
<feature type="domain" description="Acyl-CoA dehydrogenase/oxidase N-terminal" evidence="12">
    <location>
        <begin position="8"/>
        <end position="119"/>
    </location>
</feature>
<evidence type="ECO:0000259" key="11">
    <source>
        <dbReference type="Pfam" id="PF02770"/>
    </source>
</evidence>
<dbReference type="InParanoid" id="A0LPK6"/>
<evidence type="ECO:0000256" key="6">
    <source>
        <dbReference type="ARBA" id="ARBA00023002"/>
    </source>
</evidence>
<evidence type="ECO:0000256" key="7">
    <source>
        <dbReference type="ARBA" id="ARBA00066362"/>
    </source>
</evidence>
<dbReference type="Gene3D" id="2.40.110.10">
    <property type="entry name" value="Butyryl-CoA Dehydrogenase, subunit A, domain 2"/>
    <property type="match status" value="1"/>
</dbReference>
<dbReference type="FunFam" id="2.40.110.10:FF:000001">
    <property type="entry name" value="Acyl-CoA dehydrogenase, mitochondrial"/>
    <property type="match status" value="1"/>
</dbReference>
<dbReference type="AlphaFoldDB" id="A0LPK6"/>
<protein>
    <recommendedName>
        <fullName evidence="8">Cyclohex-1-ene-1-carbonyl-CoA dehydrogenase</fullName>
        <ecNumber evidence="7">1.3.8.10</ecNumber>
    </recommendedName>
</protein>
<evidence type="ECO:0000259" key="12">
    <source>
        <dbReference type="Pfam" id="PF02771"/>
    </source>
</evidence>
<dbReference type="GO" id="GO:0003995">
    <property type="term" value="F:acyl-CoA dehydrogenase activity"/>
    <property type="evidence" value="ECO:0007669"/>
    <property type="project" value="InterPro"/>
</dbReference>
<dbReference type="EMBL" id="CP000478">
    <property type="protein sequence ID" value="ABK19358.1"/>
    <property type="molecule type" value="Genomic_DNA"/>
</dbReference>
<dbReference type="EC" id="1.3.8.10" evidence="7"/>
<gene>
    <name evidence="13" type="ordered locus">Sfum_3688</name>
</gene>
<evidence type="ECO:0000256" key="2">
    <source>
        <dbReference type="ARBA" id="ARBA00009347"/>
    </source>
</evidence>
<evidence type="ECO:0000256" key="5">
    <source>
        <dbReference type="ARBA" id="ARBA00022827"/>
    </source>
</evidence>
<dbReference type="PROSITE" id="PS00072">
    <property type="entry name" value="ACYL_COA_DH_1"/>
    <property type="match status" value="1"/>
</dbReference>
<feature type="domain" description="Acyl-CoA dehydrogenase/oxidase C-terminal" evidence="10">
    <location>
        <begin position="228"/>
        <end position="377"/>
    </location>
</feature>
<evidence type="ECO:0000256" key="8">
    <source>
        <dbReference type="ARBA" id="ARBA00072305"/>
    </source>
</evidence>
<comment type="similarity">
    <text evidence="2 9">Belongs to the acyl-CoA dehydrogenase family.</text>
</comment>
<dbReference type="InterPro" id="IPR046373">
    <property type="entry name" value="Acyl-CoA_Oxase/DH_mid-dom_sf"/>
</dbReference>
<evidence type="ECO:0000259" key="10">
    <source>
        <dbReference type="Pfam" id="PF00441"/>
    </source>
</evidence>
<name>A0LPK6_SYNFM</name>
<dbReference type="SUPFAM" id="SSF56645">
    <property type="entry name" value="Acyl-CoA dehydrogenase NM domain-like"/>
    <property type="match status" value="1"/>
</dbReference>
<dbReference type="PIRSF" id="PIRSF016578">
    <property type="entry name" value="HsaA"/>
    <property type="match status" value="1"/>
</dbReference>
<dbReference type="KEGG" id="sfu:Sfum_3688"/>
<keyword evidence="6 9" id="KW-0560">Oxidoreductase</keyword>
<dbReference type="InterPro" id="IPR006089">
    <property type="entry name" value="Acyl-CoA_DH_CS"/>
</dbReference>
<proteinExistence type="inferred from homology"/>
<keyword evidence="14" id="KW-1185">Reference proteome</keyword>
<evidence type="ECO:0000256" key="3">
    <source>
        <dbReference type="ARBA" id="ARBA00011881"/>
    </source>
</evidence>
<dbReference type="Pfam" id="PF02771">
    <property type="entry name" value="Acyl-CoA_dh_N"/>
    <property type="match status" value="1"/>
</dbReference>
<evidence type="ECO:0000313" key="13">
    <source>
        <dbReference type="EMBL" id="ABK19358.1"/>
    </source>
</evidence>
<dbReference type="Proteomes" id="UP000001784">
    <property type="component" value="Chromosome"/>
</dbReference>
<dbReference type="SUPFAM" id="SSF47203">
    <property type="entry name" value="Acyl-CoA dehydrogenase C-terminal domain-like"/>
    <property type="match status" value="1"/>
</dbReference>
<dbReference type="PANTHER" id="PTHR43884">
    <property type="entry name" value="ACYL-COA DEHYDROGENASE"/>
    <property type="match status" value="1"/>
</dbReference>
<dbReference type="PANTHER" id="PTHR43884:SF12">
    <property type="entry name" value="ISOVALERYL-COA DEHYDROGENASE, MITOCHONDRIAL-RELATED"/>
    <property type="match status" value="1"/>
</dbReference>
<dbReference type="GO" id="GO:0050660">
    <property type="term" value="F:flavin adenine dinucleotide binding"/>
    <property type="evidence" value="ECO:0007669"/>
    <property type="project" value="InterPro"/>
</dbReference>
<dbReference type="InterPro" id="IPR013786">
    <property type="entry name" value="AcylCoA_DH/ox_N"/>
</dbReference>
<dbReference type="InterPro" id="IPR009075">
    <property type="entry name" value="AcylCo_DH/oxidase_C"/>
</dbReference>
<reference evidence="13 14" key="1">
    <citation type="submission" date="2006-10" db="EMBL/GenBank/DDBJ databases">
        <title>Complete sequence of Syntrophobacter fumaroxidans MPOB.</title>
        <authorList>
            <consortium name="US DOE Joint Genome Institute"/>
            <person name="Copeland A."/>
            <person name="Lucas S."/>
            <person name="Lapidus A."/>
            <person name="Barry K."/>
            <person name="Detter J.C."/>
            <person name="Glavina del Rio T."/>
            <person name="Hammon N."/>
            <person name="Israni S."/>
            <person name="Pitluck S."/>
            <person name="Goltsman E.G."/>
            <person name="Martinez M."/>
            <person name="Schmutz J."/>
            <person name="Larimer F."/>
            <person name="Land M."/>
            <person name="Hauser L."/>
            <person name="Kyrpides N."/>
            <person name="Kim E."/>
            <person name="Boone D.R."/>
            <person name="Brockman F."/>
            <person name="Culley D."/>
            <person name="Ferry J."/>
            <person name="Gunsalus R."/>
            <person name="McInerney M.J."/>
            <person name="Morrison M."/>
            <person name="Plugge C."/>
            <person name="Rohlin L."/>
            <person name="Scholten J."/>
            <person name="Sieber J."/>
            <person name="Stams A.J.M."/>
            <person name="Worm P."/>
            <person name="Henstra A.M."/>
            <person name="Richardson P."/>
        </authorList>
    </citation>
    <scope>NUCLEOTIDE SEQUENCE [LARGE SCALE GENOMIC DNA]</scope>
    <source>
        <strain evidence="14">DSM 10017 / MPOB</strain>
    </source>
</reference>
<sequence>MTMDFRFSEREEMLRKFVREFAENEIPPKMESMETNGKFPIELMPFMAQIGITGIITPTQYEGVGLGYVARTIVLEELGRVCAAVPMAMQVHHMACAALADFGNETQKKKYLPRLARGDTMGCVAVTEPGGGSDVAGTKTTADLKGDKYIINGRKCFITNTHTSDFWVVIARTGEGAKGLSAFVVDKNAPGARVGREENKFGMRGANTGELVFNDCEVPRENLLGQEGGGVGVAMKTVSETGRTGMAAVALGILTCAYEEAAKFAQERVLYGKPIATLQAIQFYMAEIFAQLEIARLLCYRASWMKDNNLRFDTESALAKWYTCEAAATAAKRAVEIHGSYGIMKEYTVQRLLRDAMVTIPAGGTGEIGKLVLGRAALAPFKK</sequence>
<dbReference type="InterPro" id="IPR009100">
    <property type="entry name" value="AcylCoA_DH/oxidase_NM_dom_sf"/>
</dbReference>
<evidence type="ECO:0000256" key="4">
    <source>
        <dbReference type="ARBA" id="ARBA00022630"/>
    </source>
</evidence>
<evidence type="ECO:0000256" key="1">
    <source>
        <dbReference type="ARBA" id="ARBA00001974"/>
    </source>
</evidence>
<dbReference type="FunFam" id="1.10.540.10:FF:000002">
    <property type="entry name" value="Acyl-CoA dehydrogenase FadE19"/>
    <property type="match status" value="1"/>
</dbReference>
<dbReference type="InterPro" id="IPR036250">
    <property type="entry name" value="AcylCo_DH-like_C"/>
</dbReference>
<dbReference type="FunFam" id="1.20.140.10:FF:000004">
    <property type="entry name" value="Acyl-CoA dehydrogenase FadE25"/>
    <property type="match status" value="1"/>
</dbReference>
<dbReference type="InterPro" id="IPR037069">
    <property type="entry name" value="AcylCoA_DH/ox_N_sf"/>
</dbReference>